<protein>
    <recommendedName>
        <fullName evidence="4">Outer membrane protein beta-barrel domain-containing protein</fullName>
    </recommendedName>
</protein>
<reference evidence="2 3" key="1">
    <citation type="submission" date="2015-11" db="EMBL/GenBank/DDBJ databases">
        <title>Solirubrum puertoriconensis gen. nov. an environmental bacteria isolated in Puerto Rico.</title>
        <authorList>
            <person name="Cuebas-Irizarry M.F."/>
            <person name="Montalvo-Rodriguez R."/>
        </authorList>
    </citation>
    <scope>NUCLEOTIDE SEQUENCE [LARGE SCALE GENOMIC DNA]</scope>
    <source>
        <strain evidence="2 3">MC1A</strain>
    </source>
</reference>
<feature type="chain" id="PRO_5040988015" description="Outer membrane protein beta-barrel domain-containing protein" evidence="1">
    <location>
        <begin position="24"/>
        <end position="423"/>
    </location>
</feature>
<proteinExistence type="predicted"/>
<accession>A0A9X0HLC0</accession>
<evidence type="ECO:0000313" key="2">
    <source>
        <dbReference type="EMBL" id="KUG08049.1"/>
    </source>
</evidence>
<evidence type="ECO:0008006" key="4">
    <source>
        <dbReference type="Google" id="ProtNLM"/>
    </source>
</evidence>
<dbReference type="EMBL" id="LNAL01000006">
    <property type="protein sequence ID" value="KUG08049.1"/>
    <property type="molecule type" value="Genomic_DNA"/>
</dbReference>
<comment type="caution">
    <text evidence="2">The sequence shown here is derived from an EMBL/GenBank/DDBJ whole genome shotgun (WGS) entry which is preliminary data.</text>
</comment>
<gene>
    <name evidence="2" type="ORF">ASU33_07540</name>
</gene>
<dbReference type="RefSeq" id="WP_059069089.1">
    <property type="nucleotide sequence ID" value="NZ_LNAL01000006.1"/>
</dbReference>
<evidence type="ECO:0000256" key="1">
    <source>
        <dbReference type="SAM" id="SignalP"/>
    </source>
</evidence>
<dbReference type="Proteomes" id="UP000054223">
    <property type="component" value="Unassembled WGS sequence"/>
</dbReference>
<keyword evidence="3" id="KW-1185">Reference proteome</keyword>
<name>A0A9X0HLC0_SOLP1</name>
<sequence length="423" mass="47575">MKNSYSVAVLFALASLSTSVARAQSDYHPGYIVTQQGDTVRGQIDFQDWRKNPESVTFRSSEGANATNYAPAQIRAFGTSGNVFTSAYVQVETSPRALSSLTTAPEFLLRQDTVFVRTLIEGPKSLHSFVDDNDNEHFYFRNNEALELLRYKKFLRYIGNSKTVVPVENYKGQLAAYLGDFPGAETSLASADYTRSRLGKLYAGYYKQHDAQPTYRFKGQHTITEFGVVAGGTLSRLEFSSSSDAFNYLTKNPFKTSAGVSGGLFLNFVPPSKRRRLSFVNELLFSSYKFSSQYREYRNEDTYTDTNFTLAAGYLKLNNLMRYSYGRGNTRVFLNAGISNGLMISQENTRTDVSRFFNTVRTTNGKALDDVRPYEQSLVFGFGGRLSRFSAEARHEIGNGMSYTVSLRSITTRTYILASFYLK</sequence>
<dbReference type="AlphaFoldDB" id="A0A9X0HLC0"/>
<evidence type="ECO:0000313" key="3">
    <source>
        <dbReference type="Proteomes" id="UP000054223"/>
    </source>
</evidence>
<keyword evidence="1" id="KW-0732">Signal</keyword>
<feature type="signal peptide" evidence="1">
    <location>
        <begin position="1"/>
        <end position="23"/>
    </location>
</feature>
<dbReference type="OrthoDB" id="815717at2"/>
<organism evidence="2 3">
    <name type="scientific">Solirubrum puertoriconensis</name>
    <dbReference type="NCBI Taxonomy" id="1751427"/>
    <lineage>
        <taxon>Bacteria</taxon>
        <taxon>Pseudomonadati</taxon>
        <taxon>Bacteroidota</taxon>
        <taxon>Cytophagia</taxon>
        <taxon>Cytophagales</taxon>
    </lineage>
</organism>